<dbReference type="Proteomes" id="UP000612680">
    <property type="component" value="Chromosome"/>
</dbReference>
<dbReference type="InterPro" id="IPR018649">
    <property type="entry name" value="SHOCT"/>
</dbReference>
<feature type="region of interest" description="Disordered" evidence="1">
    <location>
        <begin position="158"/>
        <end position="178"/>
    </location>
</feature>
<dbReference type="Pfam" id="PF09851">
    <property type="entry name" value="SHOCT"/>
    <property type="match status" value="1"/>
</dbReference>
<feature type="compositionally biased region" description="Low complexity" evidence="1">
    <location>
        <begin position="158"/>
        <end position="168"/>
    </location>
</feature>
<dbReference type="RefSeq" id="WP_204656830.1">
    <property type="nucleotide sequence ID" value="NZ_CP056775.1"/>
</dbReference>
<evidence type="ECO:0000259" key="2">
    <source>
        <dbReference type="Pfam" id="PF09851"/>
    </source>
</evidence>
<evidence type="ECO:0000313" key="4">
    <source>
        <dbReference type="Proteomes" id="UP000612680"/>
    </source>
</evidence>
<organism evidence="3 4">
    <name type="scientific">Dyadobacter sandarakinus</name>
    <dbReference type="NCBI Taxonomy" id="2747268"/>
    <lineage>
        <taxon>Bacteria</taxon>
        <taxon>Pseudomonadati</taxon>
        <taxon>Bacteroidota</taxon>
        <taxon>Cytophagia</taxon>
        <taxon>Cytophagales</taxon>
        <taxon>Spirosomataceae</taxon>
        <taxon>Dyadobacter</taxon>
    </lineage>
</organism>
<name>A0ABX7I8Y5_9BACT</name>
<gene>
    <name evidence="3" type="ORF">HWI92_15295</name>
</gene>
<feature type="domain" description="SHOCT" evidence="2">
    <location>
        <begin position="222"/>
        <end position="247"/>
    </location>
</feature>
<proteinExistence type="predicted"/>
<sequence>MKTLTNEGRQYVEETAAKYKVSTDTVESLLKAIVSGGGTAAQFNIPELGGAGQWMRGGMVMVGDMFNSALRTHVEELCNELAAKVSTSVLFEENGEAELPQKHAGNNAGSWPAIFGTPTSTGSQNNFRYAYFAPARRLVIEEDGRRTIYDTKHHEISGVSQQQGYGQSHRFTSQDGPVDLGSLSVVSAPGEKMQPTPEIAYDVTSNADLRSSDSSDAIISTIEKINALYEKGHITEEEFRSKKQELLARL</sequence>
<protein>
    <submittedName>
        <fullName evidence="3">SHOCT domain-containing protein</fullName>
    </submittedName>
</protein>
<reference evidence="3 4" key="1">
    <citation type="submission" date="2020-06" db="EMBL/GenBank/DDBJ databases">
        <title>Dyadobacter sandarakinus sp. nov., isolated from the soil of the Arctic Yellow River Station.</title>
        <authorList>
            <person name="Zhang Y."/>
            <person name="Peng F."/>
        </authorList>
    </citation>
    <scope>NUCLEOTIDE SEQUENCE [LARGE SCALE GENOMIC DNA]</scope>
    <source>
        <strain evidence="3 4">Q3-56</strain>
    </source>
</reference>
<keyword evidence="4" id="KW-1185">Reference proteome</keyword>
<accession>A0ABX7I8Y5</accession>
<evidence type="ECO:0000313" key="3">
    <source>
        <dbReference type="EMBL" id="QRR02173.1"/>
    </source>
</evidence>
<evidence type="ECO:0000256" key="1">
    <source>
        <dbReference type="SAM" id="MobiDB-lite"/>
    </source>
</evidence>
<dbReference type="EMBL" id="CP056775">
    <property type="protein sequence ID" value="QRR02173.1"/>
    <property type="molecule type" value="Genomic_DNA"/>
</dbReference>